<evidence type="ECO:0000256" key="3">
    <source>
        <dbReference type="ARBA" id="ARBA00022691"/>
    </source>
</evidence>
<organism evidence="5 6">
    <name type="scientific">Deinococcus piscis</name>
    <dbReference type="NCBI Taxonomy" id="394230"/>
    <lineage>
        <taxon>Bacteria</taxon>
        <taxon>Thermotogati</taxon>
        <taxon>Deinococcota</taxon>
        <taxon>Deinococci</taxon>
        <taxon>Deinococcales</taxon>
        <taxon>Deinococcaceae</taxon>
        <taxon>Deinococcus</taxon>
    </lineage>
</organism>
<keyword evidence="3" id="KW-0949">S-adenosyl-L-methionine</keyword>
<keyword evidence="2" id="KW-0808">Transferase</keyword>
<proteinExistence type="predicted"/>
<dbReference type="InterPro" id="IPR013216">
    <property type="entry name" value="Methyltransf_11"/>
</dbReference>
<dbReference type="PANTHER" id="PTHR43591">
    <property type="entry name" value="METHYLTRANSFERASE"/>
    <property type="match status" value="1"/>
</dbReference>
<name>A0ABQ3JZS6_9DEIO</name>
<dbReference type="Proteomes" id="UP000632154">
    <property type="component" value="Unassembled WGS sequence"/>
</dbReference>
<dbReference type="SUPFAM" id="SSF53335">
    <property type="entry name" value="S-adenosyl-L-methionine-dependent methyltransferases"/>
    <property type="match status" value="1"/>
</dbReference>
<protein>
    <recommendedName>
        <fullName evidence="4">Methyltransferase type 11 domain-containing protein</fullName>
    </recommendedName>
</protein>
<keyword evidence="6" id="KW-1185">Reference proteome</keyword>
<feature type="domain" description="Methyltransferase type 11" evidence="4">
    <location>
        <begin position="42"/>
        <end position="138"/>
    </location>
</feature>
<evidence type="ECO:0000313" key="6">
    <source>
        <dbReference type="Proteomes" id="UP000632154"/>
    </source>
</evidence>
<dbReference type="PROSITE" id="PS51608">
    <property type="entry name" value="SAM_MT_UBIE"/>
    <property type="match status" value="1"/>
</dbReference>
<dbReference type="Pfam" id="PF08241">
    <property type="entry name" value="Methyltransf_11"/>
    <property type="match status" value="1"/>
</dbReference>
<keyword evidence="1" id="KW-0489">Methyltransferase</keyword>
<evidence type="ECO:0000256" key="2">
    <source>
        <dbReference type="ARBA" id="ARBA00022679"/>
    </source>
</evidence>
<sequence length="264" mass="27481">MPRATLADCDAIAPGYGSLSFLALSAREVVRWAGPRSGEHWVDVATGTGEAARALAGAVGPGGAVLATDLSAAMLAAAQQQPTPPGLRYVQADGAQLPVPDASQDGVLCAAGLFFLPDMGAALREWRRVLRPGGQVAFSSFAGPLMAPLPGLWAARLAELGLRPPVPPAARLGTLAAAEEVLTQAGFAQLRLEAQGLPLSLASAQERWHHIEQGLEGLPLRELPPQEVARLRDEHLAELAPFFAQGPATFSVPLLLAAGRVPVR</sequence>
<dbReference type="CDD" id="cd02440">
    <property type="entry name" value="AdoMet_MTases"/>
    <property type="match status" value="1"/>
</dbReference>
<dbReference type="RefSeq" id="WP_189641801.1">
    <property type="nucleotide sequence ID" value="NZ_BNAL01000002.1"/>
</dbReference>
<gene>
    <name evidence="5" type="ORF">GCM10017783_01920</name>
</gene>
<evidence type="ECO:0000259" key="4">
    <source>
        <dbReference type="Pfam" id="PF08241"/>
    </source>
</evidence>
<dbReference type="Gene3D" id="3.40.50.150">
    <property type="entry name" value="Vaccinia Virus protein VP39"/>
    <property type="match status" value="1"/>
</dbReference>
<accession>A0ABQ3JZS6</accession>
<evidence type="ECO:0000313" key="5">
    <source>
        <dbReference type="EMBL" id="GHF93657.1"/>
    </source>
</evidence>
<comment type="caution">
    <text evidence="5">The sequence shown here is derived from an EMBL/GenBank/DDBJ whole genome shotgun (WGS) entry which is preliminary data.</text>
</comment>
<reference evidence="6" key="1">
    <citation type="journal article" date="2019" name="Int. J. Syst. Evol. Microbiol.">
        <title>The Global Catalogue of Microorganisms (GCM) 10K type strain sequencing project: providing services to taxonomists for standard genome sequencing and annotation.</title>
        <authorList>
            <consortium name="The Broad Institute Genomics Platform"/>
            <consortium name="The Broad Institute Genome Sequencing Center for Infectious Disease"/>
            <person name="Wu L."/>
            <person name="Ma J."/>
        </authorList>
    </citation>
    <scope>NUCLEOTIDE SEQUENCE [LARGE SCALE GENOMIC DNA]</scope>
    <source>
        <strain evidence="6">CGMCC 1.18439</strain>
    </source>
</reference>
<dbReference type="InterPro" id="IPR004033">
    <property type="entry name" value="UbiE/COQ5_MeTrFase"/>
</dbReference>
<dbReference type="InterPro" id="IPR029063">
    <property type="entry name" value="SAM-dependent_MTases_sf"/>
</dbReference>
<dbReference type="PANTHER" id="PTHR43591:SF24">
    <property type="entry name" value="2-METHOXY-6-POLYPRENYL-1,4-BENZOQUINOL METHYLASE, MITOCHONDRIAL"/>
    <property type="match status" value="1"/>
</dbReference>
<dbReference type="EMBL" id="BNAL01000002">
    <property type="protein sequence ID" value="GHF93657.1"/>
    <property type="molecule type" value="Genomic_DNA"/>
</dbReference>
<evidence type="ECO:0000256" key="1">
    <source>
        <dbReference type="ARBA" id="ARBA00022603"/>
    </source>
</evidence>